<comment type="caution">
    <text evidence="5">The sequence shown here is derived from an EMBL/GenBank/DDBJ whole genome shotgun (WGS) entry which is preliminary data.</text>
</comment>
<protein>
    <submittedName>
        <fullName evidence="5">Glycine zipper 2TM domain-containing protein</fullName>
    </submittedName>
</protein>
<gene>
    <name evidence="5" type="ORF">GCM10009105_28590</name>
</gene>
<dbReference type="Proteomes" id="UP001501523">
    <property type="component" value="Unassembled WGS sequence"/>
</dbReference>
<dbReference type="Pfam" id="PF05433">
    <property type="entry name" value="Rick_17kDa_Anti"/>
    <property type="match status" value="1"/>
</dbReference>
<evidence type="ECO:0000313" key="5">
    <source>
        <dbReference type="EMBL" id="GAA0719786.1"/>
    </source>
</evidence>
<evidence type="ECO:0000256" key="2">
    <source>
        <dbReference type="ARBA" id="ARBA00023136"/>
    </source>
</evidence>
<evidence type="ECO:0000259" key="4">
    <source>
        <dbReference type="Pfam" id="PF05433"/>
    </source>
</evidence>
<dbReference type="InterPro" id="IPR008816">
    <property type="entry name" value="Gly_zipper_2TM_dom"/>
</dbReference>
<dbReference type="RefSeq" id="WP_343792311.1">
    <property type="nucleotide sequence ID" value="NZ_BAAAEU010000024.1"/>
</dbReference>
<feature type="signal peptide" evidence="3">
    <location>
        <begin position="1"/>
        <end position="20"/>
    </location>
</feature>
<keyword evidence="3" id="KW-0732">Signal</keyword>
<keyword evidence="2" id="KW-0472">Membrane</keyword>
<evidence type="ECO:0000313" key="6">
    <source>
        <dbReference type="Proteomes" id="UP001501523"/>
    </source>
</evidence>
<reference evidence="5 6" key="1">
    <citation type="journal article" date="2019" name="Int. J. Syst. Evol. Microbiol.">
        <title>The Global Catalogue of Microorganisms (GCM) 10K type strain sequencing project: providing services to taxonomists for standard genome sequencing and annotation.</title>
        <authorList>
            <consortium name="The Broad Institute Genomics Platform"/>
            <consortium name="The Broad Institute Genome Sequencing Center for Infectious Disease"/>
            <person name="Wu L."/>
            <person name="Ma J."/>
        </authorList>
    </citation>
    <scope>NUCLEOTIDE SEQUENCE [LARGE SCALE GENOMIC DNA]</scope>
    <source>
        <strain evidence="5 6">JCM 15421</strain>
    </source>
</reference>
<dbReference type="InterPro" id="IPR051407">
    <property type="entry name" value="Bact_OM_lipoprot/Surf_antigen"/>
</dbReference>
<dbReference type="PANTHER" id="PTHR35603">
    <property type="match status" value="1"/>
</dbReference>
<name>A0ABN1IRG1_9GAMM</name>
<comment type="subcellular location">
    <subcellularLocation>
        <location evidence="1">Membrane</location>
    </subcellularLocation>
</comment>
<evidence type="ECO:0000256" key="3">
    <source>
        <dbReference type="SAM" id="SignalP"/>
    </source>
</evidence>
<proteinExistence type="predicted"/>
<dbReference type="EMBL" id="BAAAEU010000024">
    <property type="protein sequence ID" value="GAA0719786.1"/>
    <property type="molecule type" value="Genomic_DNA"/>
</dbReference>
<sequence length="179" mass="19367">MKVMVFVALALLLVGTQASAQDRGYDRGGPPDNVKVAWADVLRVDPIYDRVQTSAPREECADVPVERHVDNGNRAAGTVLGAIVGGVLGSTVGKGDGRKAATVAGAVVGGAVGNNVAKGDDRYYTDTERHCRVVQDMADERRIVAYDVQYRYRGDVYMSRLNYDPGDRLRVRVSIEPAE</sequence>
<accession>A0ABN1IRG1</accession>
<dbReference type="PANTHER" id="PTHR35603:SF2">
    <property type="entry name" value="OUTER MEMBRANE LIPOPROTEIN"/>
    <property type="match status" value="1"/>
</dbReference>
<dbReference type="NCBIfam" id="NF008437">
    <property type="entry name" value="PRK11280.1"/>
    <property type="match status" value="1"/>
</dbReference>
<feature type="domain" description="Glycine zipper 2TM" evidence="4">
    <location>
        <begin position="76"/>
        <end position="116"/>
    </location>
</feature>
<feature type="chain" id="PRO_5045240771" evidence="3">
    <location>
        <begin position="21"/>
        <end position="179"/>
    </location>
</feature>
<evidence type="ECO:0000256" key="1">
    <source>
        <dbReference type="ARBA" id="ARBA00004370"/>
    </source>
</evidence>
<keyword evidence="6" id="KW-1185">Reference proteome</keyword>
<organism evidence="5 6">
    <name type="scientific">Dokdonella soli</name>
    <dbReference type="NCBI Taxonomy" id="529810"/>
    <lineage>
        <taxon>Bacteria</taxon>
        <taxon>Pseudomonadati</taxon>
        <taxon>Pseudomonadota</taxon>
        <taxon>Gammaproteobacteria</taxon>
        <taxon>Lysobacterales</taxon>
        <taxon>Rhodanobacteraceae</taxon>
        <taxon>Dokdonella</taxon>
    </lineage>
</organism>